<evidence type="ECO:0000313" key="2">
    <source>
        <dbReference type="EMBL" id="ARX60690.1"/>
    </source>
</evidence>
<keyword evidence="2" id="KW-0614">Plasmid</keyword>
<organism evidence="2">
    <name type="scientific">Rhodococcus hoagii</name>
    <name type="common">Corynebacterium equii</name>
    <dbReference type="NCBI Taxonomy" id="43767"/>
    <lineage>
        <taxon>Bacteria</taxon>
        <taxon>Bacillati</taxon>
        <taxon>Actinomycetota</taxon>
        <taxon>Actinomycetes</taxon>
        <taxon>Mycobacteriales</taxon>
        <taxon>Nocardiaceae</taxon>
        <taxon>Prescottella</taxon>
    </lineage>
</organism>
<reference evidence="2" key="1">
    <citation type="journal article" date="2017" name="Genome Biol. Evol.">
        <title>Comparative Genomics of Rhodococcus equi Virulence Plasmids Indicates Host-Driven Evolution of the vap Pathogenicity Island.</title>
        <authorList>
            <person name="MacArthur I."/>
            <person name="Anastasi E."/>
            <person name="Alvarez S."/>
            <person name="Scortti M."/>
            <person name="Vazquez-Boland J.A."/>
        </authorList>
    </citation>
    <scope>NUCLEOTIDE SEQUENCE</scope>
    <source>
        <strain evidence="2">PAM1533</strain>
        <plasmid evidence="2">PVAPB1533</plasmid>
    </source>
</reference>
<sequence length="70" mass="7519">MKSRIARTLSPDRHTRRALGWVGAHAASAPFVHAAKDNTRGETASPDPPSAEAKMSAHPKWRSDSQSSSP</sequence>
<proteinExistence type="predicted"/>
<name>A0A1Z1UYX7_RHOHA</name>
<evidence type="ECO:0000256" key="1">
    <source>
        <dbReference type="SAM" id="MobiDB-lite"/>
    </source>
</evidence>
<gene>
    <name evidence="2" type="ORF">pVAPB1533_0805</name>
</gene>
<accession>A0A1Z1UYX7</accession>
<geneLocation type="plasmid" evidence="2">
    <name>PVAPB1533</name>
</geneLocation>
<dbReference type="AlphaFoldDB" id="A0A1Z1UYX7"/>
<dbReference type="EMBL" id="KX443407">
    <property type="protein sequence ID" value="ARX60690.1"/>
    <property type="molecule type" value="Genomic_DNA"/>
</dbReference>
<feature type="region of interest" description="Disordered" evidence="1">
    <location>
        <begin position="32"/>
        <end position="70"/>
    </location>
</feature>
<protein>
    <submittedName>
        <fullName evidence="2">Uncharacterized protein</fullName>
    </submittedName>
</protein>